<dbReference type="RefSeq" id="WP_379142245.1">
    <property type="nucleotide sequence ID" value="NZ_JBHUEN010000022.1"/>
</dbReference>
<evidence type="ECO:0000256" key="9">
    <source>
        <dbReference type="RuleBase" id="RU363066"/>
    </source>
</evidence>
<keyword evidence="7 9" id="KW-0067">ATP-binding</keyword>
<evidence type="ECO:0000256" key="8">
    <source>
        <dbReference type="ARBA" id="ARBA00048090"/>
    </source>
</evidence>
<evidence type="ECO:0000313" key="11">
    <source>
        <dbReference type="Proteomes" id="UP001597213"/>
    </source>
</evidence>
<dbReference type="Pfam" id="PF13671">
    <property type="entry name" value="AAA_33"/>
    <property type="match status" value="1"/>
</dbReference>
<dbReference type="Proteomes" id="UP001597213">
    <property type="component" value="Unassembled WGS sequence"/>
</dbReference>
<comment type="catalytic activity">
    <reaction evidence="8 9">
        <text>D-gluconate + ATP = 6-phospho-D-gluconate + ADP + H(+)</text>
        <dbReference type="Rhea" id="RHEA:19433"/>
        <dbReference type="ChEBI" id="CHEBI:15378"/>
        <dbReference type="ChEBI" id="CHEBI:18391"/>
        <dbReference type="ChEBI" id="CHEBI:30616"/>
        <dbReference type="ChEBI" id="CHEBI:58759"/>
        <dbReference type="ChEBI" id="CHEBI:456216"/>
        <dbReference type="EC" id="2.7.1.12"/>
    </reaction>
</comment>
<dbReference type="InterPro" id="IPR006001">
    <property type="entry name" value="Therm_gnt_kin"/>
</dbReference>
<dbReference type="Gene3D" id="3.40.50.300">
    <property type="entry name" value="P-loop containing nucleotide triphosphate hydrolases"/>
    <property type="match status" value="1"/>
</dbReference>
<evidence type="ECO:0000256" key="7">
    <source>
        <dbReference type="ARBA" id="ARBA00022840"/>
    </source>
</evidence>
<reference evidence="11" key="1">
    <citation type="journal article" date="2019" name="Int. J. Syst. Evol. Microbiol.">
        <title>The Global Catalogue of Microorganisms (GCM) 10K type strain sequencing project: providing services to taxonomists for standard genome sequencing and annotation.</title>
        <authorList>
            <consortium name="The Broad Institute Genomics Platform"/>
            <consortium name="The Broad Institute Genome Sequencing Center for Infectious Disease"/>
            <person name="Wu L."/>
            <person name="Ma J."/>
        </authorList>
    </citation>
    <scope>NUCLEOTIDE SEQUENCE [LARGE SCALE GENOMIC DNA]</scope>
    <source>
        <strain evidence="11">CCUG 56029</strain>
    </source>
</reference>
<comment type="similarity">
    <text evidence="2 9">Belongs to the gluconokinase GntK/GntV family.</text>
</comment>
<evidence type="ECO:0000256" key="1">
    <source>
        <dbReference type="ARBA" id="ARBA00004761"/>
    </source>
</evidence>
<keyword evidence="4 9" id="KW-0808">Transferase</keyword>
<keyword evidence="5 9" id="KW-0547">Nucleotide-binding</keyword>
<name>A0ABW4R7P2_9RHOB</name>
<sequence length="186" mass="20387">MSTEPSALRRDPRHIVVMGVSGSGKSSVGLALSQRIGLRYRDGDDLHPARNVEKMRNGQPLTDDDRWPWLDLCGQALRDASEGLILGCSALRRVYRDRLRHTSGHADLAFVYLTGPESLLQSRMQARTAHYMPPALLQSQLQTLEVPDGDENAITISIDQPVMAMVDQIVALLHLSGPPGADGKGR</sequence>
<comment type="pathway">
    <text evidence="1">Carbohydrate acid metabolism.</text>
</comment>
<organism evidence="10 11">
    <name type="scientific">Paracoccus pacificus</name>
    <dbReference type="NCBI Taxonomy" id="1463598"/>
    <lineage>
        <taxon>Bacteria</taxon>
        <taxon>Pseudomonadati</taxon>
        <taxon>Pseudomonadota</taxon>
        <taxon>Alphaproteobacteria</taxon>
        <taxon>Rhodobacterales</taxon>
        <taxon>Paracoccaceae</taxon>
        <taxon>Paracoccus</taxon>
    </lineage>
</organism>
<gene>
    <name evidence="10" type="ORF">ACFSCT_09565</name>
</gene>
<keyword evidence="11" id="KW-1185">Reference proteome</keyword>
<comment type="caution">
    <text evidence="10">The sequence shown here is derived from an EMBL/GenBank/DDBJ whole genome shotgun (WGS) entry which is preliminary data.</text>
</comment>
<dbReference type="PANTHER" id="PTHR43442:SF3">
    <property type="entry name" value="GLUCONOKINASE-RELATED"/>
    <property type="match status" value="1"/>
</dbReference>
<dbReference type="InterPro" id="IPR027417">
    <property type="entry name" value="P-loop_NTPase"/>
</dbReference>
<dbReference type="EMBL" id="JBHUEN010000022">
    <property type="protein sequence ID" value="MFD1881963.1"/>
    <property type="molecule type" value="Genomic_DNA"/>
</dbReference>
<dbReference type="CDD" id="cd02021">
    <property type="entry name" value="GntK"/>
    <property type="match status" value="1"/>
</dbReference>
<dbReference type="SUPFAM" id="SSF52540">
    <property type="entry name" value="P-loop containing nucleoside triphosphate hydrolases"/>
    <property type="match status" value="1"/>
</dbReference>
<evidence type="ECO:0000256" key="5">
    <source>
        <dbReference type="ARBA" id="ARBA00022741"/>
    </source>
</evidence>
<evidence type="ECO:0000256" key="3">
    <source>
        <dbReference type="ARBA" id="ARBA00012054"/>
    </source>
</evidence>
<accession>A0ABW4R7P2</accession>
<evidence type="ECO:0000256" key="2">
    <source>
        <dbReference type="ARBA" id="ARBA00008420"/>
    </source>
</evidence>
<dbReference type="NCBIfam" id="TIGR01313">
    <property type="entry name" value="therm_gnt_kin"/>
    <property type="match status" value="1"/>
</dbReference>
<protein>
    <recommendedName>
        <fullName evidence="3 9">Gluconokinase</fullName>
        <ecNumber evidence="3 9">2.7.1.12</ecNumber>
    </recommendedName>
</protein>
<evidence type="ECO:0000313" key="10">
    <source>
        <dbReference type="EMBL" id="MFD1881963.1"/>
    </source>
</evidence>
<dbReference type="PANTHER" id="PTHR43442">
    <property type="entry name" value="GLUCONOKINASE-RELATED"/>
    <property type="match status" value="1"/>
</dbReference>
<evidence type="ECO:0000256" key="6">
    <source>
        <dbReference type="ARBA" id="ARBA00022777"/>
    </source>
</evidence>
<keyword evidence="6 9" id="KW-0418">Kinase</keyword>
<proteinExistence type="inferred from homology"/>
<evidence type="ECO:0000256" key="4">
    <source>
        <dbReference type="ARBA" id="ARBA00022679"/>
    </source>
</evidence>
<dbReference type="EC" id="2.7.1.12" evidence="3 9"/>